<feature type="region of interest" description="Disordered" evidence="1">
    <location>
        <begin position="110"/>
        <end position="132"/>
    </location>
</feature>
<feature type="region of interest" description="Disordered" evidence="1">
    <location>
        <begin position="20"/>
        <end position="52"/>
    </location>
</feature>
<accession>A0AAV7PJB1</accession>
<dbReference type="EMBL" id="JANPWB010000011">
    <property type="protein sequence ID" value="KAJ1127180.1"/>
    <property type="molecule type" value="Genomic_DNA"/>
</dbReference>
<proteinExistence type="predicted"/>
<dbReference type="AlphaFoldDB" id="A0AAV7PJB1"/>
<gene>
    <name evidence="2" type="ORF">NDU88_005583</name>
</gene>
<reference evidence="2" key="1">
    <citation type="journal article" date="2022" name="bioRxiv">
        <title>Sequencing and chromosome-scale assembly of the giantPleurodeles waltlgenome.</title>
        <authorList>
            <person name="Brown T."/>
            <person name="Elewa A."/>
            <person name="Iarovenko S."/>
            <person name="Subramanian E."/>
            <person name="Araus A.J."/>
            <person name="Petzold A."/>
            <person name="Susuki M."/>
            <person name="Suzuki K.-i.T."/>
            <person name="Hayashi T."/>
            <person name="Toyoda A."/>
            <person name="Oliveira C."/>
            <person name="Osipova E."/>
            <person name="Leigh N.D."/>
            <person name="Simon A."/>
            <person name="Yun M.H."/>
        </authorList>
    </citation>
    <scope>NUCLEOTIDE SEQUENCE</scope>
    <source>
        <strain evidence="2">20211129_DDA</strain>
        <tissue evidence="2">Liver</tissue>
    </source>
</reference>
<evidence type="ECO:0000313" key="2">
    <source>
        <dbReference type="EMBL" id="KAJ1127180.1"/>
    </source>
</evidence>
<name>A0AAV7PJB1_PLEWA</name>
<sequence length="191" mass="19744">MSHAPALELVRAVRQVTDASLRQQRGPSDGRAYRGLGAGCPVKQQPGGINDDKPEIRARCGLLRALLTHCAPAPPAGDIHLRRKALEAGTVPPVRIPGLAGRCWGPGPPGEAGLASGAGVPSSPRRDPQLRGGLSAAGALRLCGLQGAVSSSSPPALRSERSLLSHTGPCRSRRHAHLLPRVRGLHLAADG</sequence>
<protein>
    <submittedName>
        <fullName evidence="2">Uncharacterized protein</fullName>
    </submittedName>
</protein>
<evidence type="ECO:0000256" key="1">
    <source>
        <dbReference type="SAM" id="MobiDB-lite"/>
    </source>
</evidence>
<evidence type="ECO:0000313" key="3">
    <source>
        <dbReference type="Proteomes" id="UP001066276"/>
    </source>
</evidence>
<keyword evidence="3" id="KW-1185">Reference proteome</keyword>
<organism evidence="2 3">
    <name type="scientific">Pleurodeles waltl</name>
    <name type="common">Iberian ribbed newt</name>
    <dbReference type="NCBI Taxonomy" id="8319"/>
    <lineage>
        <taxon>Eukaryota</taxon>
        <taxon>Metazoa</taxon>
        <taxon>Chordata</taxon>
        <taxon>Craniata</taxon>
        <taxon>Vertebrata</taxon>
        <taxon>Euteleostomi</taxon>
        <taxon>Amphibia</taxon>
        <taxon>Batrachia</taxon>
        <taxon>Caudata</taxon>
        <taxon>Salamandroidea</taxon>
        <taxon>Salamandridae</taxon>
        <taxon>Pleurodelinae</taxon>
        <taxon>Pleurodeles</taxon>
    </lineage>
</organism>
<comment type="caution">
    <text evidence="2">The sequence shown here is derived from an EMBL/GenBank/DDBJ whole genome shotgun (WGS) entry which is preliminary data.</text>
</comment>
<dbReference type="Proteomes" id="UP001066276">
    <property type="component" value="Chromosome 7"/>
</dbReference>